<dbReference type="InterPro" id="IPR016024">
    <property type="entry name" value="ARM-type_fold"/>
</dbReference>
<sequence length="250" mass="29494">MTKKFKDYYDCDYALELSQRIVVVYPQFQTDRFLSLLSPSLEQLEFNDRQVLLASSLKEVLSLNYQETIALFEKILGPELESSLGMFTEGYWLWPIGKYVELYGDTDFEISTSFSKELTKRFTGEFCMRPIILAFPEQSMQLLLKWSLDENKRVRRLASECIRIRLPWAKKLYTALDYFDIYSELLTNLKDDSDKTIQKSVANNLNDLYKDDPVRFETIISAWETEDTTKECIWIIKHASRTKRKRESSI</sequence>
<dbReference type="Proteomes" id="UP000673375">
    <property type="component" value="Unassembled WGS sequence"/>
</dbReference>
<dbReference type="RefSeq" id="WP_209558444.1">
    <property type="nucleotide sequence ID" value="NZ_JAEDXU010000009.1"/>
</dbReference>
<reference evidence="1 2" key="1">
    <citation type="submission" date="2020-12" db="EMBL/GenBank/DDBJ databases">
        <title>Vagococcus allomyrinae sp. nov. and Enterococcus lavae sp. nov., isolated from the larvae of Allomyrina dichotoma.</title>
        <authorList>
            <person name="Lee S.D."/>
        </authorList>
    </citation>
    <scope>NUCLEOTIDE SEQUENCE [LARGE SCALE GENOMIC DNA]</scope>
    <source>
        <strain evidence="1 2">BWM-S5</strain>
    </source>
</reference>
<name>A0ABS4CM37_9ENTE</name>
<dbReference type="SUPFAM" id="SSF48371">
    <property type="entry name" value="ARM repeat"/>
    <property type="match status" value="1"/>
</dbReference>
<gene>
    <name evidence="1" type="ORF">I6N96_15340</name>
</gene>
<protein>
    <submittedName>
        <fullName evidence="1">DNA alkylation repair protein</fullName>
    </submittedName>
</protein>
<evidence type="ECO:0000313" key="2">
    <source>
        <dbReference type="Proteomes" id="UP000673375"/>
    </source>
</evidence>
<comment type="caution">
    <text evidence="1">The sequence shown here is derived from an EMBL/GenBank/DDBJ whole genome shotgun (WGS) entry which is preliminary data.</text>
</comment>
<dbReference type="Gene3D" id="1.25.40.290">
    <property type="entry name" value="ARM repeat domains"/>
    <property type="match status" value="1"/>
</dbReference>
<dbReference type="InterPro" id="IPR014825">
    <property type="entry name" value="DNA_alkylation"/>
</dbReference>
<proteinExistence type="predicted"/>
<keyword evidence="2" id="KW-1185">Reference proteome</keyword>
<dbReference type="Pfam" id="PF08713">
    <property type="entry name" value="DNA_alkylation"/>
    <property type="match status" value="1"/>
</dbReference>
<dbReference type="EMBL" id="JAEDXU010000009">
    <property type="protein sequence ID" value="MBP1047661.1"/>
    <property type="molecule type" value="Genomic_DNA"/>
</dbReference>
<evidence type="ECO:0000313" key="1">
    <source>
        <dbReference type="EMBL" id="MBP1047661.1"/>
    </source>
</evidence>
<accession>A0ABS4CM37</accession>
<organism evidence="1 2">
    <name type="scientific">Enterococcus larvae</name>
    <dbReference type="NCBI Taxonomy" id="2794352"/>
    <lineage>
        <taxon>Bacteria</taxon>
        <taxon>Bacillati</taxon>
        <taxon>Bacillota</taxon>
        <taxon>Bacilli</taxon>
        <taxon>Lactobacillales</taxon>
        <taxon>Enterococcaceae</taxon>
        <taxon>Enterococcus</taxon>
    </lineage>
</organism>